<dbReference type="AlphaFoldDB" id="A0A3N4LDR6"/>
<comment type="similarity">
    <text evidence="1">Belongs to the histidine acid phosphatase family.</text>
</comment>
<feature type="transmembrane region" description="Helical" evidence="2">
    <location>
        <begin position="436"/>
        <end position="462"/>
    </location>
</feature>
<dbReference type="SUPFAM" id="SSF53254">
    <property type="entry name" value="Phosphoglycerate mutase-like"/>
    <property type="match status" value="1"/>
</dbReference>
<gene>
    <name evidence="4" type="ORF">L211DRAFT_842512</name>
</gene>
<accession>A0A3N4LDR6</accession>
<dbReference type="Gene3D" id="3.40.50.1240">
    <property type="entry name" value="Phosphoglycerate mutase-like"/>
    <property type="match status" value="1"/>
</dbReference>
<evidence type="ECO:0000313" key="4">
    <source>
        <dbReference type="EMBL" id="RPB19612.1"/>
    </source>
</evidence>
<dbReference type="InParanoid" id="A0A3N4LDR6"/>
<evidence type="ECO:0000256" key="2">
    <source>
        <dbReference type="SAM" id="Phobius"/>
    </source>
</evidence>
<dbReference type="STRING" id="1051890.A0A3N4LDR6"/>
<proteinExistence type="inferred from homology"/>
<dbReference type="PANTHER" id="PTHR11567">
    <property type="entry name" value="ACID PHOSPHATASE-RELATED"/>
    <property type="match status" value="1"/>
</dbReference>
<keyword evidence="2" id="KW-1133">Transmembrane helix</keyword>
<evidence type="ECO:0000256" key="3">
    <source>
        <dbReference type="SAM" id="SignalP"/>
    </source>
</evidence>
<dbReference type="EMBL" id="ML121587">
    <property type="protein sequence ID" value="RPB19612.1"/>
    <property type="molecule type" value="Genomic_DNA"/>
</dbReference>
<dbReference type="OrthoDB" id="258392at2759"/>
<dbReference type="InterPro" id="IPR000560">
    <property type="entry name" value="His_Pase_clade-2"/>
</dbReference>
<dbReference type="Proteomes" id="UP000267821">
    <property type="component" value="Unassembled WGS sequence"/>
</dbReference>
<dbReference type="GO" id="GO:0016791">
    <property type="term" value="F:phosphatase activity"/>
    <property type="evidence" value="ECO:0007669"/>
    <property type="project" value="TreeGrafter"/>
</dbReference>
<feature type="signal peptide" evidence="3">
    <location>
        <begin position="1"/>
        <end position="19"/>
    </location>
</feature>
<dbReference type="InterPro" id="IPR029033">
    <property type="entry name" value="His_PPase_superfam"/>
</dbReference>
<keyword evidence="2" id="KW-0472">Membrane</keyword>
<keyword evidence="2" id="KW-0812">Transmembrane</keyword>
<feature type="chain" id="PRO_5018126050" evidence="3">
    <location>
        <begin position="20"/>
        <end position="500"/>
    </location>
</feature>
<name>A0A3N4LDR6_9PEZI</name>
<protein>
    <submittedName>
        <fullName evidence="4">Phosphoglycerate mutase-like protein</fullName>
    </submittedName>
</protein>
<keyword evidence="5" id="KW-1185">Reference proteome</keyword>
<sequence length="500" mass="54498">MKSLAVLASLVALSSITHAAEKIHAVVTVQRHGDRTYKGNPPTSLTSLGELQCHNAGAFYRKRYLNASSSFYIDGINENSFDDKEVYAMAPDQPLLVTSGQVFLQGLYPPTTDSKPQTLANGKVVKDPANGLQYTTLHSIADTDPNTIWLKADDGCPNFLLQSNAYLESQDALRLDEESQTFYNSLRKDYLNGVFSNEEVGYQNAYEIFDYINVGSVHNTTIAQRVSPGELYKLKVLADRHEWAMNGNASSEHPALTIAGKTMAYRIAERLSVNFQTAGEKNKFTLMISSYDAFLAYFGHAGLSAYSIDFMGLPNYAASMVFEMFSDEDTPAGDYPSESALKVRFLFRNGTEDNVPLVHFPIFGQAELTWKEFNENIDAFAVKNVYDWCALCSASDSFCSENANTGKTEGGNDNTGTNYGSGSHITDNSQPLSPGAAGAVGAVAAIVVILLGLGVAMVVFGVRFARSKMAITEKDFEFEGESLPSDVDLAVPSAVFTSKF</sequence>
<reference evidence="4 5" key="1">
    <citation type="journal article" date="2018" name="Nat. Ecol. Evol.">
        <title>Pezizomycetes genomes reveal the molecular basis of ectomycorrhizal truffle lifestyle.</title>
        <authorList>
            <person name="Murat C."/>
            <person name="Payen T."/>
            <person name="Noel B."/>
            <person name="Kuo A."/>
            <person name="Morin E."/>
            <person name="Chen J."/>
            <person name="Kohler A."/>
            <person name="Krizsan K."/>
            <person name="Balestrini R."/>
            <person name="Da Silva C."/>
            <person name="Montanini B."/>
            <person name="Hainaut M."/>
            <person name="Levati E."/>
            <person name="Barry K.W."/>
            <person name="Belfiori B."/>
            <person name="Cichocki N."/>
            <person name="Clum A."/>
            <person name="Dockter R.B."/>
            <person name="Fauchery L."/>
            <person name="Guy J."/>
            <person name="Iotti M."/>
            <person name="Le Tacon F."/>
            <person name="Lindquist E.A."/>
            <person name="Lipzen A."/>
            <person name="Malagnac F."/>
            <person name="Mello A."/>
            <person name="Molinier V."/>
            <person name="Miyauchi S."/>
            <person name="Poulain J."/>
            <person name="Riccioni C."/>
            <person name="Rubini A."/>
            <person name="Sitrit Y."/>
            <person name="Splivallo R."/>
            <person name="Traeger S."/>
            <person name="Wang M."/>
            <person name="Zifcakova L."/>
            <person name="Wipf D."/>
            <person name="Zambonelli A."/>
            <person name="Paolocci F."/>
            <person name="Nowrousian M."/>
            <person name="Ottonello S."/>
            <person name="Baldrian P."/>
            <person name="Spatafora J.W."/>
            <person name="Henrissat B."/>
            <person name="Nagy L.G."/>
            <person name="Aury J.M."/>
            <person name="Wincker P."/>
            <person name="Grigoriev I.V."/>
            <person name="Bonfante P."/>
            <person name="Martin F.M."/>
        </authorList>
    </citation>
    <scope>NUCLEOTIDE SEQUENCE [LARGE SCALE GENOMIC DNA]</scope>
    <source>
        <strain evidence="4 5">ATCC MYA-4762</strain>
    </source>
</reference>
<dbReference type="Pfam" id="PF00328">
    <property type="entry name" value="His_Phos_2"/>
    <property type="match status" value="1"/>
</dbReference>
<dbReference type="InterPro" id="IPR050645">
    <property type="entry name" value="Histidine_acid_phosphatase"/>
</dbReference>
<evidence type="ECO:0000313" key="5">
    <source>
        <dbReference type="Proteomes" id="UP000267821"/>
    </source>
</evidence>
<dbReference type="PANTHER" id="PTHR11567:SF142">
    <property type="entry name" value="PHOSPHOGLYCERATE MUTASE-LIKE PROTEIN"/>
    <property type="match status" value="1"/>
</dbReference>
<keyword evidence="3" id="KW-0732">Signal</keyword>
<organism evidence="4 5">
    <name type="scientific">Terfezia boudieri ATCC MYA-4762</name>
    <dbReference type="NCBI Taxonomy" id="1051890"/>
    <lineage>
        <taxon>Eukaryota</taxon>
        <taxon>Fungi</taxon>
        <taxon>Dikarya</taxon>
        <taxon>Ascomycota</taxon>
        <taxon>Pezizomycotina</taxon>
        <taxon>Pezizomycetes</taxon>
        <taxon>Pezizales</taxon>
        <taxon>Pezizaceae</taxon>
        <taxon>Terfezia</taxon>
    </lineage>
</organism>
<dbReference type="CDD" id="cd07061">
    <property type="entry name" value="HP_HAP_like"/>
    <property type="match status" value="1"/>
</dbReference>
<evidence type="ECO:0000256" key="1">
    <source>
        <dbReference type="ARBA" id="ARBA00005375"/>
    </source>
</evidence>